<dbReference type="PROSITE" id="PS51257">
    <property type="entry name" value="PROKAR_LIPOPROTEIN"/>
    <property type="match status" value="1"/>
</dbReference>
<evidence type="ECO:0000313" key="1">
    <source>
        <dbReference type="EMBL" id="AKC71433.1"/>
    </source>
</evidence>
<reference evidence="1" key="1">
    <citation type="submission" date="2016-06" db="EMBL/GenBank/DDBJ databases">
        <title>Pandoraea oxalativorans DSM 23570 Genome Sequencing.</title>
        <authorList>
            <person name="Ee R."/>
            <person name="Lim Y.-L."/>
            <person name="Yong D."/>
            <person name="Yin W.-F."/>
            <person name="Chan K.-G."/>
        </authorList>
    </citation>
    <scope>NUCLEOTIDE SEQUENCE</scope>
    <source>
        <strain evidence="1">DSM 23570</strain>
    </source>
</reference>
<proteinExistence type="predicted"/>
<accession>A0A0E3U8L9</accession>
<organism evidence="1 2">
    <name type="scientific">Pandoraea oxalativorans</name>
    <dbReference type="NCBI Taxonomy" id="573737"/>
    <lineage>
        <taxon>Bacteria</taxon>
        <taxon>Pseudomonadati</taxon>
        <taxon>Pseudomonadota</taxon>
        <taxon>Betaproteobacteria</taxon>
        <taxon>Burkholderiales</taxon>
        <taxon>Burkholderiaceae</taxon>
        <taxon>Pandoraea</taxon>
    </lineage>
</organism>
<sequence length="190" mass="20859">MFLIRTIVGGVTIATLSACTGPSPVPVARAMVYYDRAAFVETLKHDMPAVTGDVVQHGRCEVFVTTPENNVGSQKPCVFALTRETVYVASWNAFGTKYENLMTIPLKGVDQVAYTAFGGMRQVQLTEKKRLLGLAVFNDEATANPEKETKQAFESIKDSGVPEGKSIRGVIFSNALYYSTYSPIYINTRK</sequence>
<gene>
    <name evidence="1" type="ORF">MB84_21180</name>
</gene>
<dbReference type="PATRIC" id="fig|573737.6.peg.5228"/>
<dbReference type="RefSeq" id="WP_046292555.1">
    <property type="nucleotide sequence ID" value="NZ_CP011253.3"/>
</dbReference>
<dbReference type="OrthoDB" id="7021496at2"/>
<dbReference type="EMBL" id="CP011253">
    <property type="protein sequence ID" value="AKC71433.1"/>
    <property type="molecule type" value="Genomic_DNA"/>
</dbReference>
<evidence type="ECO:0008006" key="3">
    <source>
        <dbReference type="Google" id="ProtNLM"/>
    </source>
</evidence>
<dbReference type="AlphaFoldDB" id="A0A0E3U8L9"/>
<protein>
    <recommendedName>
        <fullName evidence="3">Lipoprotein</fullName>
    </recommendedName>
</protein>
<keyword evidence="2" id="KW-1185">Reference proteome</keyword>
<dbReference type="HOGENOM" id="CLU_1426754_0_0_4"/>
<evidence type="ECO:0000313" key="2">
    <source>
        <dbReference type="Proteomes" id="UP000035050"/>
    </source>
</evidence>
<dbReference type="KEGG" id="pox:MB84_21180"/>
<dbReference type="Proteomes" id="UP000035050">
    <property type="component" value="Chromosome"/>
</dbReference>
<name>A0A0E3U8L9_9BURK</name>